<dbReference type="AlphaFoldDB" id="A0A081FWP1"/>
<dbReference type="eggNOG" id="COG1917">
    <property type="taxonomic scope" value="Bacteria"/>
</dbReference>
<dbReference type="Proteomes" id="UP000028252">
    <property type="component" value="Unassembled WGS sequence"/>
</dbReference>
<reference evidence="2 3" key="1">
    <citation type="submission" date="2014-04" db="EMBL/GenBank/DDBJ databases">
        <title>Marinobacterium kochiensis sp. nov., isolated from sediment sample collected from Kochi backwaters in Kerala, India.</title>
        <authorList>
            <person name="Singh A."/>
            <person name="Pinnaka A.K."/>
        </authorList>
    </citation>
    <scope>NUCLEOTIDE SEQUENCE [LARGE SCALE GENOMIC DNA]</scope>
    <source>
        <strain evidence="2 3">AK27</strain>
    </source>
</reference>
<dbReference type="CDD" id="cd11669">
    <property type="entry name" value="TTHB210-like"/>
    <property type="match status" value="1"/>
</dbReference>
<evidence type="ECO:0000313" key="2">
    <source>
        <dbReference type="EMBL" id="KEA62946.1"/>
    </source>
</evidence>
<dbReference type="STRING" id="1232683.ADIMK_2916"/>
<dbReference type="Pfam" id="PF18197">
    <property type="entry name" value="TTHB210-like"/>
    <property type="match status" value="1"/>
</dbReference>
<dbReference type="InterPro" id="IPR040832">
    <property type="entry name" value="TTHB210-like_dom"/>
</dbReference>
<keyword evidence="3" id="KW-1185">Reference proteome</keyword>
<protein>
    <recommendedName>
        <fullName evidence="1">TTHB210-like domain-containing protein</fullName>
    </recommendedName>
</protein>
<comment type="caution">
    <text evidence="2">The sequence shown here is derived from an EMBL/GenBank/DDBJ whole genome shotgun (WGS) entry which is preliminary data.</text>
</comment>
<dbReference type="PATRIC" id="fig|1232683.4.peg.2867"/>
<evidence type="ECO:0000313" key="3">
    <source>
        <dbReference type="Proteomes" id="UP000028252"/>
    </source>
</evidence>
<proteinExistence type="predicted"/>
<gene>
    <name evidence="2" type="ORF">ADIMK_2916</name>
</gene>
<sequence length="220" mass="24508">MDVGQGQAWTFVTLDETGEATNLGVRFSETALSGLPEHAEHGEAEYLLSLPPEASVSGYNHVTLDWNPQGHIPPGVYDLPHFDFHFFVIDDAKRNAITATGDDLARARKAPEPSYMPVDYVLPEGTEVPRMGAHAIDPGSDEFQGKAFTQTFIYGFYDGDIIFMEPMMTHAFLQAHPQVSMPVKQPPEYAAHFSYPAFYGVYYDADLAEYSVVLEQLMKH</sequence>
<feature type="domain" description="TTHB210-like" evidence="1">
    <location>
        <begin position="15"/>
        <end position="66"/>
    </location>
</feature>
<accession>A0A081FWP1</accession>
<organism evidence="2 3">
    <name type="scientific">Marinobacterium lacunae</name>
    <dbReference type="NCBI Taxonomy" id="1232683"/>
    <lineage>
        <taxon>Bacteria</taxon>
        <taxon>Pseudomonadati</taxon>
        <taxon>Pseudomonadota</taxon>
        <taxon>Gammaproteobacteria</taxon>
        <taxon>Oceanospirillales</taxon>
        <taxon>Oceanospirillaceae</taxon>
        <taxon>Marinobacterium</taxon>
    </lineage>
</organism>
<name>A0A081FWP1_9GAMM</name>
<dbReference type="InterPro" id="IPR033786">
    <property type="entry name" value="TTHB210-like"/>
</dbReference>
<dbReference type="EMBL" id="JMQN01000043">
    <property type="protein sequence ID" value="KEA62946.1"/>
    <property type="molecule type" value="Genomic_DNA"/>
</dbReference>
<evidence type="ECO:0000259" key="1">
    <source>
        <dbReference type="Pfam" id="PF18197"/>
    </source>
</evidence>